<evidence type="ECO:0000313" key="3">
    <source>
        <dbReference type="Proteomes" id="UP001266305"/>
    </source>
</evidence>
<feature type="region of interest" description="Disordered" evidence="1">
    <location>
        <begin position="40"/>
        <end position="71"/>
    </location>
</feature>
<reference evidence="2 3" key="1">
    <citation type="submission" date="2023-05" db="EMBL/GenBank/DDBJ databases">
        <title>B98-5 Cell Line De Novo Hybrid Assembly: An Optical Mapping Approach.</title>
        <authorList>
            <person name="Kananen K."/>
            <person name="Auerbach J.A."/>
            <person name="Kautto E."/>
            <person name="Blachly J.S."/>
        </authorList>
    </citation>
    <scope>NUCLEOTIDE SEQUENCE [LARGE SCALE GENOMIC DNA]</scope>
    <source>
        <strain evidence="2">B95-8</strain>
        <tissue evidence="2">Cell line</tissue>
    </source>
</reference>
<dbReference type="EMBL" id="JASSZA010000007">
    <property type="protein sequence ID" value="KAK2105477.1"/>
    <property type="molecule type" value="Genomic_DNA"/>
</dbReference>
<gene>
    <name evidence="2" type="ORF">P7K49_014991</name>
</gene>
<organism evidence="2 3">
    <name type="scientific">Saguinus oedipus</name>
    <name type="common">Cotton-top tamarin</name>
    <name type="synonym">Oedipomidas oedipus</name>
    <dbReference type="NCBI Taxonomy" id="9490"/>
    <lineage>
        <taxon>Eukaryota</taxon>
        <taxon>Metazoa</taxon>
        <taxon>Chordata</taxon>
        <taxon>Craniata</taxon>
        <taxon>Vertebrata</taxon>
        <taxon>Euteleostomi</taxon>
        <taxon>Mammalia</taxon>
        <taxon>Eutheria</taxon>
        <taxon>Euarchontoglires</taxon>
        <taxon>Primates</taxon>
        <taxon>Haplorrhini</taxon>
        <taxon>Platyrrhini</taxon>
        <taxon>Cebidae</taxon>
        <taxon>Callitrichinae</taxon>
        <taxon>Saguinus</taxon>
    </lineage>
</organism>
<proteinExistence type="predicted"/>
<evidence type="ECO:0000313" key="2">
    <source>
        <dbReference type="EMBL" id="KAK2105477.1"/>
    </source>
</evidence>
<comment type="caution">
    <text evidence="2">The sequence shown here is derived from an EMBL/GenBank/DDBJ whole genome shotgun (WGS) entry which is preliminary data.</text>
</comment>
<evidence type="ECO:0000256" key="1">
    <source>
        <dbReference type="SAM" id="MobiDB-lite"/>
    </source>
</evidence>
<keyword evidence="3" id="KW-1185">Reference proteome</keyword>
<name>A0ABQ9V8B5_SAGOE</name>
<accession>A0ABQ9V8B5</accession>
<dbReference type="Proteomes" id="UP001266305">
    <property type="component" value="Unassembled WGS sequence"/>
</dbReference>
<sequence length="111" mass="12490">MICPGKYRDTVLTKSIRVSSFNHKLLVLILNKPGLKCKPTCSQKEPASPVKTWRISKMAGTGDRSEREKEKSVGMMEYVHHYVTALPVTPPLPSLPEIWRANIATVTKDKK</sequence>
<protein>
    <submittedName>
        <fullName evidence="2">Uncharacterized protein</fullName>
    </submittedName>
</protein>